<evidence type="ECO:0000313" key="1">
    <source>
        <dbReference type="EMBL" id="KAJ8937297.1"/>
    </source>
</evidence>
<dbReference type="InterPro" id="IPR043472">
    <property type="entry name" value="Macro_dom-like"/>
</dbReference>
<proteinExistence type="predicted"/>
<dbReference type="EMBL" id="JAPWTK010000664">
    <property type="protein sequence ID" value="KAJ8937297.1"/>
    <property type="molecule type" value="Genomic_DNA"/>
</dbReference>
<protein>
    <submittedName>
        <fullName evidence="1">Uncharacterized protein</fullName>
    </submittedName>
</protein>
<dbReference type="Gene3D" id="3.40.220.10">
    <property type="entry name" value="Leucine Aminopeptidase, subunit E, domain 1"/>
    <property type="match status" value="1"/>
</dbReference>
<keyword evidence="2" id="KW-1185">Reference proteome</keyword>
<gene>
    <name evidence="1" type="ORF">NQ318_020347</name>
</gene>
<name>A0AAV8XED8_9CUCU</name>
<reference evidence="1" key="1">
    <citation type="journal article" date="2023" name="Insect Mol. Biol.">
        <title>Genome sequencing provides insights into the evolution of gene families encoding plant cell wall-degrading enzymes in longhorned beetles.</title>
        <authorList>
            <person name="Shin N.R."/>
            <person name="Okamura Y."/>
            <person name="Kirsch R."/>
            <person name="Pauchet Y."/>
        </authorList>
    </citation>
    <scope>NUCLEOTIDE SEQUENCE</scope>
    <source>
        <strain evidence="1">AMC_N1</strain>
    </source>
</reference>
<dbReference type="AlphaFoldDB" id="A0AAV8XED8"/>
<dbReference type="Proteomes" id="UP001162162">
    <property type="component" value="Unassembled WGS sequence"/>
</dbReference>
<comment type="caution">
    <text evidence="1">The sequence shown here is derived from an EMBL/GenBank/DDBJ whole genome shotgun (WGS) entry which is preliminary data.</text>
</comment>
<organism evidence="1 2">
    <name type="scientific">Aromia moschata</name>
    <dbReference type="NCBI Taxonomy" id="1265417"/>
    <lineage>
        <taxon>Eukaryota</taxon>
        <taxon>Metazoa</taxon>
        <taxon>Ecdysozoa</taxon>
        <taxon>Arthropoda</taxon>
        <taxon>Hexapoda</taxon>
        <taxon>Insecta</taxon>
        <taxon>Pterygota</taxon>
        <taxon>Neoptera</taxon>
        <taxon>Endopterygota</taxon>
        <taxon>Coleoptera</taxon>
        <taxon>Polyphaga</taxon>
        <taxon>Cucujiformia</taxon>
        <taxon>Chrysomeloidea</taxon>
        <taxon>Cerambycidae</taxon>
        <taxon>Cerambycinae</taxon>
        <taxon>Callichromatini</taxon>
        <taxon>Aromia</taxon>
    </lineage>
</organism>
<sequence length="248" mass="27547">MDIMNTKGFELDFKNNVLKINGEEIVLHRKTEETIRVVLAEDTAVPERSEMILDAHLDGNPCVGNIMMFEPRSHDGEVARGIAVGKALLLTENSTGENNEPESSPRYCSSVSSIIPKIRVLKKIQLGRLQATPFAGNNDEQAEARVRARQSTDGELSFEESMLLHSNGQKARYGVTREEPRDLFQSPADFCLAHCVATDLRMSRGIALTFKKAFGQLEGVTRTKTRGWTSPSNHGGRAGEREVTFSIW</sequence>
<accession>A0AAV8XED8</accession>
<evidence type="ECO:0000313" key="2">
    <source>
        <dbReference type="Proteomes" id="UP001162162"/>
    </source>
</evidence>